<evidence type="ECO:0000256" key="5">
    <source>
        <dbReference type="ARBA" id="ARBA00013229"/>
    </source>
</evidence>
<dbReference type="InterPro" id="IPR033131">
    <property type="entry name" value="Pectinesterase_Asp_AS"/>
</dbReference>
<dbReference type="InterPro" id="IPR012334">
    <property type="entry name" value="Pectin_lyas_fold"/>
</dbReference>
<comment type="subcellular location">
    <subcellularLocation>
        <location evidence="1">Secreted</location>
        <location evidence="1">Cell wall</location>
    </subcellularLocation>
</comment>
<dbReference type="OrthoDB" id="2019149at2759"/>
<evidence type="ECO:0000256" key="1">
    <source>
        <dbReference type="ARBA" id="ARBA00004191"/>
    </source>
</evidence>
<dbReference type="InterPro" id="IPR006501">
    <property type="entry name" value="Pectinesterase_inhib_dom"/>
</dbReference>
<evidence type="ECO:0000256" key="13">
    <source>
        <dbReference type="RuleBase" id="RU000589"/>
    </source>
</evidence>
<dbReference type="SUPFAM" id="SSF51126">
    <property type="entry name" value="Pectin lyase-like"/>
    <property type="match status" value="1"/>
</dbReference>
<dbReference type="PANTHER" id="PTHR31707">
    <property type="entry name" value="PECTINESTERASE"/>
    <property type="match status" value="1"/>
</dbReference>
<evidence type="ECO:0000256" key="14">
    <source>
        <dbReference type="SAM" id="MobiDB-lite"/>
    </source>
</evidence>
<dbReference type="InterPro" id="IPR011050">
    <property type="entry name" value="Pectin_lyase_fold/virulence"/>
</dbReference>
<evidence type="ECO:0000256" key="10">
    <source>
        <dbReference type="ARBA" id="ARBA00023316"/>
    </source>
</evidence>
<dbReference type="EMBL" id="CACTIH010007315">
    <property type="protein sequence ID" value="CAA3009305.1"/>
    <property type="molecule type" value="Genomic_DNA"/>
</dbReference>
<protein>
    <recommendedName>
        <fullName evidence="5 13">Pectinesterase</fullName>
        <ecNumber evidence="5 13">3.1.1.11</ecNumber>
    </recommendedName>
</protein>
<dbReference type="SMART" id="SM00856">
    <property type="entry name" value="PMEI"/>
    <property type="match status" value="1"/>
</dbReference>
<keyword evidence="17" id="KW-1185">Reference proteome</keyword>
<dbReference type="GO" id="GO:0030599">
    <property type="term" value="F:pectinesterase activity"/>
    <property type="evidence" value="ECO:0007669"/>
    <property type="project" value="UniProtKB-UniRule"/>
</dbReference>
<evidence type="ECO:0000256" key="9">
    <source>
        <dbReference type="ARBA" id="ARBA00023085"/>
    </source>
</evidence>
<evidence type="ECO:0000259" key="15">
    <source>
        <dbReference type="SMART" id="SM00856"/>
    </source>
</evidence>
<dbReference type="InterPro" id="IPR035513">
    <property type="entry name" value="Invertase/methylesterase_inhib"/>
</dbReference>
<feature type="domain" description="Pectinesterase inhibitor" evidence="15">
    <location>
        <begin position="5"/>
        <end position="155"/>
    </location>
</feature>
<dbReference type="SUPFAM" id="SSF101148">
    <property type="entry name" value="Plant invertase/pectin methylesterase inhibitor"/>
    <property type="match status" value="1"/>
</dbReference>
<feature type="compositionally biased region" description="Gly residues" evidence="14">
    <location>
        <begin position="168"/>
        <end position="178"/>
    </location>
</feature>
<evidence type="ECO:0000256" key="12">
    <source>
        <dbReference type="PROSITE-ProRule" id="PRU10040"/>
    </source>
</evidence>
<dbReference type="Pfam" id="PF01095">
    <property type="entry name" value="Pectinesterase"/>
    <property type="match status" value="1"/>
</dbReference>
<comment type="pathway">
    <text evidence="2 13">Glycan metabolism; pectin degradation; 2-dehydro-3-deoxy-D-gluconate from pectin: step 1/5.</text>
</comment>
<sequence>MAASLQTLFLVMFCLLSPLIVSGDHLETLNVPVLEFLGSVRSTTDTVRQVISTVSNFRGKFIDFRLSNAICDCINLLELSLDELNWTLSASQNRDGKEKNSPENLIADMRAWLTGVLINLDTCAEGFDDTNSTIKNLVANCLDQITELIKDILSVIPTSPNPVYKGGLSRGAGGGGGSSNRKKVRTKKRFPHWLKSNDRKLLQATNSAVADMVVAADGTGNFTRIMDAISAVPDYSTRRHVIYVKRGVYEEYVNVSTNKPNIMMIGDGMDVTVISGNRNYADGWTTYSSATFGVSGQGFIARDMTFENTAGPLKSQAVAFLSNSECSVLYRCAIRGYQDTLFSHSLRQFYRECQITGTVDFIFGSGTSIFQKCQIIAREGIPSQQNAITAHGRANPDSSGFSIQYCYISAEPNVTNPTYLGRPWKKFSRTIIMESYLSDAIRPEGWLEWNGSMYLDTLFFAEYRNYGPGADLGGRVKWHGYHIINDSAQVKQFTVAQFISGDTWLPSTGVKYTDD</sequence>
<dbReference type="GO" id="GO:0045490">
    <property type="term" value="P:pectin catabolic process"/>
    <property type="evidence" value="ECO:0007669"/>
    <property type="project" value="UniProtKB-UniRule"/>
</dbReference>
<dbReference type="GO" id="GO:0004857">
    <property type="term" value="F:enzyme inhibitor activity"/>
    <property type="evidence" value="ECO:0007669"/>
    <property type="project" value="InterPro"/>
</dbReference>
<proteinExistence type="inferred from homology"/>
<dbReference type="FunFam" id="2.160.20.10:FF:000001">
    <property type="entry name" value="Pectinesterase"/>
    <property type="match status" value="1"/>
</dbReference>
<dbReference type="Gramene" id="OE9A051746T1">
    <property type="protein sequence ID" value="OE9A051746C1"/>
    <property type="gene ID" value="OE9A051746"/>
</dbReference>
<accession>A0A8S0TZT1</accession>
<evidence type="ECO:0000313" key="16">
    <source>
        <dbReference type="EMBL" id="CAA3009305.1"/>
    </source>
</evidence>
<dbReference type="CDD" id="cd15799">
    <property type="entry name" value="PMEI-like_4"/>
    <property type="match status" value="1"/>
</dbReference>
<keyword evidence="9 13" id="KW-0063">Aspartyl esterase</keyword>
<dbReference type="EC" id="3.1.1.11" evidence="5 13"/>
<evidence type="ECO:0000256" key="7">
    <source>
        <dbReference type="ARBA" id="ARBA00022525"/>
    </source>
</evidence>
<evidence type="ECO:0000256" key="4">
    <source>
        <dbReference type="ARBA" id="ARBA00007786"/>
    </source>
</evidence>
<dbReference type="Gene3D" id="2.160.20.10">
    <property type="entry name" value="Single-stranded right-handed beta-helix, Pectin lyase-like"/>
    <property type="match status" value="1"/>
</dbReference>
<comment type="similarity">
    <text evidence="3">In the N-terminal section; belongs to the PMEI family.</text>
</comment>
<gene>
    <name evidence="16" type="ORF">OLEA9_A051746</name>
</gene>
<dbReference type="AlphaFoldDB" id="A0A8S0TZT1"/>
<dbReference type="Proteomes" id="UP000594638">
    <property type="component" value="Unassembled WGS sequence"/>
</dbReference>
<keyword evidence="7" id="KW-0964">Secreted</keyword>
<organism evidence="16 17">
    <name type="scientific">Olea europaea subsp. europaea</name>
    <dbReference type="NCBI Taxonomy" id="158383"/>
    <lineage>
        <taxon>Eukaryota</taxon>
        <taxon>Viridiplantae</taxon>
        <taxon>Streptophyta</taxon>
        <taxon>Embryophyta</taxon>
        <taxon>Tracheophyta</taxon>
        <taxon>Spermatophyta</taxon>
        <taxon>Magnoliopsida</taxon>
        <taxon>eudicotyledons</taxon>
        <taxon>Gunneridae</taxon>
        <taxon>Pentapetalae</taxon>
        <taxon>asterids</taxon>
        <taxon>lamiids</taxon>
        <taxon>Lamiales</taxon>
        <taxon>Oleaceae</taxon>
        <taxon>Oleeae</taxon>
        <taxon>Olea</taxon>
    </lineage>
</organism>
<feature type="signal peptide" evidence="13">
    <location>
        <begin position="1"/>
        <end position="23"/>
    </location>
</feature>
<keyword evidence="13" id="KW-0732">Signal</keyword>
<dbReference type="Pfam" id="PF04043">
    <property type="entry name" value="PMEI"/>
    <property type="match status" value="1"/>
</dbReference>
<feature type="chain" id="PRO_5035959880" description="Pectinesterase" evidence="13">
    <location>
        <begin position="24"/>
        <end position="515"/>
    </location>
</feature>
<comment type="similarity">
    <text evidence="4">In the C-terminal section; belongs to the pectinesterase family.</text>
</comment>
<dbReference type="InterPro" id="IPR000070">
    <property type="entry name" value="Pectinesterase_cat"/>
</dbReference>
<dbReference type="PROSITE" id="PS00503">
    <property type="entry name" value="PECTINESTERASE_2"/>
    <property type="match status" value="1"/>
</dbReference>
<evidence type="ECO:0000256" key="3">
    <source>
        <dbReference type="ARBA" id="ARBA00006027"/>
    </source>
</evidence>
<keyword evidence="10" id="KW-0961">Cell wall biogenesis/degradation</keyword>
<name>A0A8S0TZT1_OLEEU</name>
<evidence type="ECO:0000256" key="2">
    <source>
        <dbReference type="ARBA" id="ARBA00005184"/>
    </source>
</evidence>
<comment type="catalytic activity">
    <reaction evidence="11 13">
        <text>[(1-&gt;4)-alpha-D-galacturonosyl methyl ester](n) + n H2O = [(1-&gt;4)-alpha-D-galacturonosyl](n) + n methanol + n H(+)</text>
        <dbReference type="Rhea" id="RHEA:22380"/>
        <dbReference type="Rhea" id="RHEA-COMP:14570"/>
        <dbReference type="Rhea" id="RHEA-COMP:14573"/>
        <dbReference type="ChEBI" id="CHEBI:15377"/>
        <dbReference type="ChEBI" id="CHEBI:15378"/>
        <dbReference type="ChEBI" id="CHEBI:17790"/>
        <dbReference type="ChEBI" id="CHEBI:140522"/>
        <dbReference type="ChEBI" id="CHEBI:140523"/>
        <dbReference type="EC" id="3.1.1.11"/>
    </reaction>
</comment>
<evidence type="ECO:0000256" key="6">
    <source>
        <dbReference type="ARBA" id="ARBA00022512"/>
    </source>
</evidence>
<dbReference type="GO" id="GO:0042545">
    <property type="term" value="P:cell wall modification"/>
    <property type="evidence" value="ECO:0007669"/>
    <property type="project" value="UniProtKB-UniRule"/>
</dbReference>
<feature type="active site" evidence="12">
    <location>
        <position position="360"/>
    </location>
</feature>
<dbReference type="Gene3D" id="1.20.140.40">
    <property type="entry name" value="Invertase/pectin methylesterase inhibitor family protein"/>
    <property type="match status" value="1"/>
</dbReference>
<evidence type="ECO:0000256" key="8">
    <source>
        <dbReference type="ARBA" id="ARBA00022801"/>
    </source>
</evidence>
<evidence type="ECO:0000313" key="17">
    <source>
        <dbReference type="Proteomes" id="UP000594638"/>
    </source>
</evidence>
<reference evidence="16 17" key="1">
    <citation type="submission" date="2019-12" db="EMBL/GenBank/DDBJ databases">
        <authorList>
            <person name="Alioto T."/>
            <person name="Alioto T."/>
            <person name="Gomez Garrido J."/>
        </authorList>
    </citation>
    <scope>NUCLEOTIDE SEQUENCE [LARGE SCALE GENOMIC DNA]</scope>
</reference>
<feature type="region of interest" description="Disordered" evidence="14">
    <location>
        <begin position="167"/>
        <end position="186"/>
    </location>
</feature>
<keyword evidence="6" id="KW-0134">Cell wall</keyword>
<evidence type="ECO:0000256" key="11">
    <source>
        <dbReference type="ARBA" id="ARBA00047928"/>
    </source>
</evidence>
<keyword evidence="8 13" id="KW-0378">Hydrolase</keyword>
<comment type="caution">
    <text evidence="16">The sequence shown here is derived from an EMBL/GenBank/DDBJ whole genome shotgun (WGS) entry which is preliminary data.</text>
</comment>